<accession>A0ABP9WU81</accession>
<keyword evidence="2" id="KW-0418">Kinase</keyword>
<keyword evidence="3" id="KW-1185">Reference proteome</keyword>
<evidence type="ECO:0000313" key="2">
    <source>
        <dbReference type="EMBL" id="GAA5525848.1"/>
    </source>
</evidence>
<dbReference type="RefSeq" id="WP_345551854.1">
    <property type="nucleotide sequence ID" value="NZ_BAABRT010000021.1"/>
</dbReference>
<dbReference type="Proteomes" id="UP001408594">
    <property type="component" value="Unassembled WGS sequence"/>
</dbReference>
<dbReference type="GO" id="GO:0016301">
    <property type="term" value="F:kinase activity"/>
    <property type="evidence" value="ECO:0007669"/>
    <property type="project" value="UniProtKB-KW"/>
</dbReference>
<dbReference type="PANTHER" id="PTHR40086">
    <property type="entry name" value="PHOSPHOTRANSFERASE YTMP-RELATED"/>
    <property type="match status" value="1"/>
</dbReference>
<sequence length="295" mass="33179">MKAEASCIIPADWHLWSETRPSVIRPLAGGLTNQSYLLSAGGRRLVLRKNSPISAALDLDRAAEVAALRQADRAGLCAPLVYSDPDHQYLVTEYLEGAPWRAQGPADLQALAQLLRRIHALPAIGVRLDLAEKVGAYWNAIDEGLENYRTLAVLEKQCRQKLADLAASARRDCLCHNDLSTGNLIVTGDAGLLAIDWEYAAMGDPFYDLAVVIEDHCLNLAEQKVLLEEYLDEFVSHLDWQRLYRWRIIYKYLCILWYSVKSSSSVEFQKENQQEIMNRASELVNFCSVNDCPKL</sequence>
<dbReference type="Gene3D" id="3.30.200.20">
    <property type="entry name" value="Phosphorylase Kinase, domain 1"/>
    <property type="match status" value="1"/>
</dbReference>
<organism evidence="2 3">
    <name type="scientific">Microbulbifer aestuariivivens</name>
    <dbReference type="NCBI Taxonomy" id="1908308"/>
    <lineage>
        <taxon>Bacteria</taxon>
        <taxon>Pseudomonadati</taxon>
        <taxon>Pseudomonadota</taxon>
        <taxon>Gammaproteobacteria</taxon>
        <taxon>Cellvibrionales</taxon>
        <taxon>Microbulbiferaceae</taxon>
        <taxon>Microbulbifer</taxon>
    </lineage>
</organism>
<dbReference type="EMBL" id="BAABRT010000021">
    <property type="protein sequence ID" value="GAA5525848.1"/>
    <property type="molecule type" value="Genomic_DNA"/>
</dbReference>
<dbReference type="Gene3D" id="3.90.1200.10">
    <property type="match status" value="1"/>
</dbReference>
<dbReference type="InterPro" id="IPR002575">
    <property type="entry name" value="Aminoglycoside_PTrfase"/>
</dbReference>
<dbReference type="CDD" id="cd05151">
    <property type="entry name" value="ChoK-like"/>
    <property type="match status" value="1"/>
</dbReference>
<dbReference type="PANTHER" id="PTHR40086:SF1">
    <property type="entry name" value="CELL CYCLE REGULATOR CCRZ"/>
    <property type="match status" value="1"/>
</dbReference>
<dbReference type="InterPro" id="IPR052077">
    <property type="entry name" value="CcrZ_PhaseVar_Mediator"/>
</dbReference>
<dbReference type="SUPFAM" id="SSF56112">
    <property type="entry name" value="Protein kinase-like (PK-like)"/>
    <property type="match status" value="1"/>
</dbReference>
<keyword evidence="2" id="KW-0808">Transferase</keyword>
<feature type="domain" description="Aminoglycoside phosphotransferase" evidence="1">
    <location>
        <begin position="24"/>
        <end position="234"/>
    </location>
</feature>
<gene>
    <name evidence="2" type="primary">thiK</name>
    <name evidence="2" type="ORF">Maes01_02421</name>
</gene>
<evidence type="ECO:0000313" key="3">
    <source>
        <dbReference type="Proteomes" id="UP001408594"/>
    </source>
</evidence>
<comment type="caution">
    <text evidence="2">The sequence shown here is derived from an EMBL/GenBank/DDBJ whole genome shotgun (WGS) entry which is preliminary data.</text>
</comment>
<name>A0ABP9WU81_9GAMM</name>
<reference evidence="2 3" key="1">
    <citation type="submission" date="2024-02" db="EMBL/GenBank/DDBJ databases">
        <title>Microbulbifer aestuariivivens NBRC 112533.</title>
        <authorList>
            <person name="Ichikawa N."/>
            <person name="Katano-Makiyama Y."/>
            <person name="Hidaka K."/>
        </authorList>
    </citation>
    <scope>NUCLEOTIDE SEQUENCE [LARGE SCALE GENOMIC DNA]</scope>
    <source>
        <strain evidence="2 3">NBRC 112533</strain>
    </source>
</reference>
<dbReference type="Pfam" id="PF01636">
    <property type="entry name" value="APH"/>
    <property type="match status" value="1"/>
</dbReference>
<protein>
    <submittedName>
        <fullName evidence="2">Thiamine kinase</fullName>
    </submittedName>
</protein>
<evidence type="ECO:0000259" key="1">
    <source>
        <dbReference type="Pfam" id="PF01636"/>
    </source>
</evidence>
<proteinExistence type="predicted"/>
<dbReference type="InterPro" id="IPR011009">
    <property type="entry name" value="Kinase-like_dom_sf"/>
</dbReference>